<dbReference type="Proteomes" id="UP000176504">
    <property type="component" value="Unassembled WGS sequence"/>
</dbReference>
<evidence type="ECO:0000313" key="3">
    <source>
        <dbReference type="Proteomes" id="UP000176504"/>
    </source>
</evidence>
<gene>
    <name evidence="2" type="ORF">A3A78_00400</name>
</gene>
<evidence type="ECO:0000256" key="1">
    <source>
        <dbReference type="SAM" id="Phobius"/>
    </source>
</evidence>
<reference evidence="2 3" key="1">
    <citation type="journal article" date="2016" name="Nat. Commun.">
        <title>Thousands of microbial genomes shed light on interconnected biogeochemical processes in an aquifer system.</title>
        <authorList>
            <person name="Anantharaman K."/>
            <person name="Brown C.T."/>
            <person name="Hug L.A."/>
            <person name="Sharon I."/>
            <person name="Castelle C.J."/>
            <person name="Probst A.J."/>
            <person name="Thomas B.C."/>
            <person name="Singh A."/>
            <person name="Wilkins M.J."/>
            <person name="Karaoz U."/>
            <person name="Brodie E.L."/>
            <person name="Williams K.H."/>
            <person name="Hubbard S.S."/>
            <person name="Banfield J.F."/>
        </authorList>
    </citation>
    <scope>NUCLEOTIDE SEQUENCE [LARGE SCALE GENOMIC DNA]</scope>
</reference>
<accession>A0A1F4VE12</accession>
<comment type="caution">
    <text evidence="2">The sequence shown here is derived from an EMBL/GenBank/DDBJ whole genome shotgun (WGS) entry which is preliminary data.</text>
</comment>
<feature type="transmembrane region" description="Helical" evidence="1">
    <location>
        <begin position="21"/>
        <end position="43"/>
    </location>
</feature>
<dbReference type="AlphaFoldDB" id="A0A1F4VE12"/>
<sequence length="173" mass="19049">MSLKWLLRQVKSEEGQGLVETLLAASVSIIVVTALVALGVFALRNSRQSTYIAQATQIAQAQLEYARSYRDSNTWSQFLTAFYNNNTSTCLTASHCYFDMLTSGLFTTGAAGTNVSPFTYYIISSCPSPSPATCSDTSYNDDVIRITAIVSWSLGGKTERVYNTTDFTNWRGR</sequence>
<evidence type="ECO:0008006" key="4">
    <source>
        <dbReference type="Google" id="ProtNLM"/>
    </source>
</evidence>
<name>A0A1F4VE12_UNCKA</name>
<organism evidence="2 3">
    <name type="scientific">candidate division WWE3 bacterium RIFCSPLOWO2_01_FULL_41_18</name>
    <dbReference type="NCBI Taxonomy" id="1802625"/>
    <lineage>
        <taxon>Bacteria</taxon>
        <taxon>Katanobacteria</taxon>
    </lineage>
</organism>
<keyword evidence="1" id="KW-0472">Membrane</keyword>
<dbReference type="EMBL" id="MEVI01000002">
    <property type="protein sequence ID" value="OGC55404.1"/>
    <property type="molecule type" value="Genomic_DNA"/>
</dbReference>
<proteinExistence type="predicted"/>
<keyword evidence="1" id="KW-1133">Transmembrane helix</keyword>
<evidence type="ECO:0000313" key="2">
    <source>
        <dbReference type="EMBL" id="OGC55404.1"/>
    </source>
</evidence>
<keyword evidence="1" id="KW-0812">Transmembrane</keyword>
<protein>
    <recommendedName>
        <fullName evidence="4">Type II secretion system protein</fullName>
    </recommendedName>
</protein>